<dbReference type="OrthoDB" id="5363290at2759"/>
<dbReference type="PANTHER" id="PTHR42083">
    <property type="entry name" value="MARVEL DOMAIN-CONTAINING PROTEIN"/>
    <property type="match status" value="1"/>
</dbReference>
<evidence type="ECO:0000256" key="1">
    <source>
        <dbReference type="SAM" id="Phobius"/>
    </source>
</evidence>
<dbReference type="PANTHER" id="PTHR42083:SF1">
    <property type="entry name" value="MARVEL DOMAIN-CONTAINING PROTEIN"/>
    <property type="match status" value="1"/>
</dbReference>
<evidence type="ECO:0000313" key="3">
    <source>
        <dbReference type="Proteomes" id="UP000813385"/>
    </source>
</evidence>
<keyword evidence="3" id="KW-1185">Reference proteome</keyword>
<proteinExistence type="predicted"/>
<organism evidence="2 3">
    <name type="scientific">Plectosphaerella cucumerina</name>
    <dbReference type="NCBI Taxonomy" id="40658"/>
    <lineage>
        <taxon>Eukaryota</taxon>
        <taxon>Fungi</taxon>
        <taxon>Dikarya</taxon>
        <taxon>Ascomycota</taxon>
        <taxon>Pezizomycotina</taxon>
        <taxon>Sordariomycetes</taxon>
        <taxon>Hypocreomycetidae</taxon>
        <taxon>Glomerellales</taxon>
        <taxon>Plectosphaerellaceae</taxon>
        <taxon>Plectosphaerella</taxon>
    </lineage>
</organism>
<sequence>MGHNPIHHSFLPTIKDPRLFRRSIAESLSKPKPFHPQSLFSYCPSFLTRLSLHHSCRPVHIPAISLEQQSFHQSIKSFSAPRVTRLQSPRTPKIPFPTTTMGLASAIKVGQTAIEVGRTAQGLAGTAQGLATTATDFRTIDKRELGRTAGRAAFTEGADVGKTMGKSWLKTFEVIPRLVCRGLQLIFALIVCGFYGNRVDSDRKGDDGFSPEWIFALVVAGTSAVTAVLFAAATPLGALPLIGARLKLFKTYRAFAWDLGLFVIWIAVFGLFAGIFLKREGGDEDRYKGARTGPMKIAVWLDLVNAVLWLISGCYGCLKTCLGERADRITDKVGKKLFEKKQVEEKQTPYAESV</sequence>
<keyword evidence="1" id="KW-1133">Transmembrane helix</keyword>
<comment type="caution">
    <text evidence="2">The sequence shown here is derived from an EMBL/GenBank/DDBJ whole genome shotgun (WGS) entry which is preliminary data.</text>
</comment>
<name>A0A8K0TQ93_9PEZI</name>
<reference evidence="2" key="1">
    <citation type="journal article" date="2021" name="Nat. Commun.">
        <title>Genetic determinants of endophytism in the Arabidopsis root mycobiome.</title>
        <authorList>
            <person name="Mesny F."/>
            <person name="Miyauchi S."/>
            <person name="Thiergart T."/>
            <person name="Pickel B."/>
            <person name="Atanasova L."/>
            <person name="Karlsson M."/>
            <person name="Huettel B."/>
            <person name="Barry K.W."/>
            <person name="Haridas S."/>
            <person name="Chen C."/>
            <person name="Bauer D."/>
            <person name="Andreopoulos W."/>
            <person name="Pangilinan J."/>
            <person name="LaButti K."/>
            <person name="Riley R."/>
            <person name="Lipzen A."/>
            <person name="Clum A."/>
            <person name="Drula E."/>
            <person name="Henrissat B."/>
            <person name="Kohler A."/>
            <person name="Grigoriev I.V."/>
            <person name="Martin F.M."/>
            <person name="Hacquard S."/>
        </authorList>
    </citation>
    <scope>NUCLEOTIDE SEQUENCE</scope>
    <source>
        <strain evidence="2">MPI-CAGE-AT-0016</strain>
    </source>
</reference>
<gene>
    <name evidence="2" type="ORF">B0T11DRAFT_268964</name>
</gene>
<feature type="transmembrane region" description="Helical" evidence="1">
    <location>
        <begin position="216"/>
        <end position="242"/>
    </location>
</feature>
<protein>
    <submittedName>
        <fullName evidence="2">Uncharacterized protein</fullName>
    </submittedName>
</protein>
<feature type="transmembrane region" description="Helical" evidence="1">
    <location>
        <begin position="297"/>
        <end position="318"/>
    </location>
</feature>
<accession>A0A8K0TQ93</accession>
<dbReference type="Proteomes" id="UP000813385">
    <property type="component" value="Unassembled WGS sequence"/>
</dbReference>
<feature type="transmembrane region" description="Helical" evidence="1">
    <location>
        <begin position="254"/>
        <end position="277"/>
    </location>
</feature>
<feature type="transmembrane region" description="Helical" evidence="1">
    <location>
        <begin position="178"/>
        <end position="196"/>
    </location>
</feature>
<dbReference type="AlphaFoldDB" id="A0A8K0TQ93"/>
<evidence type="ECO:0000313" key="2">
    <source>
        <dbReference type="EMBL" id="KAH7374655.1"/>
    </source>
</evidence>
<keyword evidence="1" id="KW-0812">Transmembrane</keyword>
<keyword evidence="1" id="KW-0472">Membrane</keyword>
<dbReference type="EMBL" id="JAGPXD010000001">
    <property type="protein sequence ID" value="KAH7374655.1"/>
    <property type="molecule type" value="Genomic_DNA"/>
</dbReference>